<reference evidence="2" key="1">
    <citation type="submission" date="2020-05" db="EMBL/GenBank/DDBJ databases">
        <authorList>
            <person name="Chiriac C."/>
            <person name="Salcher M."/>
            <person name="Ghai R."/>
            <person name="Kavagutti S V."/>
        </authorList>
    </citation>
    <scope>NUCLEOTIDE SEQUENCE</scope>
</reference>
<evidence type="ECO:0000313" key="3">
    <source>
        <dbReference type="EMBL" id="CAB4184009.1"/>
    </source>
</evidence>
<dbReference type="EMBL" id="LR796834">
    <property type="protein sequence ID" value="CAB4168855.1"/>
    <property type="molecule type" value="Genomic_DNA"/>
</dbReference>
<dbReference type="EMBL" id="LR796872">
    <property type="protein sequence ID" value="CAB4172095.1"/>
    <property type="molecule type" value="Genomic_DNA"/>
</dbReference>
<evidence type="ECO:0000313" key="5">
    <source>
        <dbReference type="EMBL" id="CAB4214163.1"/>
    </source>
</evidence>
<name>A0A6J5PS77_9CAUD</name>
<accession>A0A6J5PS77</accession>
<gene>
    <name evidence="3" type="ORF">UFOVP1098_26</name>
    <name evidence="4" type="ORF">UFOVP1353_7</name>
    <name evidence="5" type="ORF">UFOVP1458_19</name>
    <name evidence="6" type="ORF">UFOVP1546_49</name>
    <name evidence="1" type="ORF">UFOVP578_16</name>
    <name evidence="2" type="ORF">UFOVP928_45</name>
</gene>
<evidence type="ECO:0000313" key="2">
    <source>
        <dbReference type="EMBL" id="CAB4172095.1"/>
    </source>
</evidence>
<evidence type="ECO:0000313" key="6">
    <source>
        <dbReference type="EMBL" id="CAB5228792.1"/>
    </source>
</evidence>
<protein>
    <submittedName>
        <fullName evidence="2">Uncharacterized protein</fullName>
    </submittedName>
</protein>
<dbReference type="EMBL" id="LR798391">
    <property type="protein sequence ID" value="CAB5228792.1"/>
    <property type="molecule type" value="Genomic_DNA"/>
</dbReference>
<organism evidence="2">
    <name type="scientific">uncultured Caudovirales phage</name>
    <dbReference type="NCBI Taxonomy" id="2100421"/>
    <lineage>
        <taxon>Viruses</taxon>
        <taxon>Duplodnaviria</taxon>
        <taxon>Heunggongvirae</taxon>
        <taxon>Uroviricota</taxon>
        <taxon>Caudoviricetes</taxon>
        <taxon>Peduoviridae</taxon>
        <taxon>Maltschvirus</taxon>
        <taxon>Maltschvirus maltsch</taxon>
    </lineage>
</organism>
<sequence length="233" mass="26895">MSEHEWLDDVTPIGVSQDSLAIQNMWMGKRIAETMRYDLSNPRDIVSWLASVTDFHDKYVESQGTCVLDYDSLQPLVVDPNILVHWKNIRETVINAVRQFPVKSVLDVLDKIDVSLADFMVAMTTNKFGRYISREQFISFENDMLEKGAIMSKIVVKHGIIRNLVIAFRDLYEPMVIRLHGQGNDMTLMRKEFHDLIRAGTNPKEIVAFIKEKYDISYTLGAVRNYRKVHGLN</sequence>
<evidence type="ECO:0000313" key="4">
    <source>
        <dbReference type="EMBL" id="CAB4199835.1"/>
    </source>
</evidence>
<proteinExistence type="predicted"/>
<dbReference type="EMBL" id="LR797055">
    <property type="protein sequence ID" value="CAB4184009.1"/>
    <property type="molecule type" value="Genomic_DNA"/>
</dbReference>
<dbReference type="EMBL" id="LR797407">
    <property type="protein sequence ID" value="CAB4214163.1"/>
    <property type="molecule type" value="Genomic_DNA"/>
</dbReference>
<evidence type="ECO:0000313" key="1">
    <source>
        <dbReference type="EMBL" id="CAB4168855.1"/>
    </source>
</evidence>
<dbReference type="EMBL" id="LR797296">
    <property type="protein sequence ID" value="CAB4199835.1"/>
    <property type="molecule type" value="Genomic_DNA"/>
</dbReference>